<proteinExistence type="predicted"/>
<reference evidence="1 2" key="1">
    <citation type="submission" date="2023-07" db="EMBL/GenBank/DDBJ databases">
        <title>Sequencing the genomes of 1000 actinobacteria strains.</title>
        <authorList>
            <person name="Klenk H.-P."/>
        </authorList>
    </citation>
    <scope>NUCLEOTIDE SEQUENCE [LARGE SCALE GENOMIC DNA]</scope>
    <source>
        <strain evidence="1 2">DSM 46740</strain>
    </source>
</reference>
<protein>
    <submittedName>
        <fullName evidence="1">Glutamine cyclotransferase</fullName>
    </submittedName>
</protein>
<name>A0ABT9QMI1_9ACTN</name>
<accession>A0ABT9QMI1</accession>
<dbReference type="Proteomes" id="UP001225356">
    <property type="component" value="Unassembled WGS sequence"/>
</dbReference>
<comment type="caution">
    <text evidence="1">The sequence shown here is derived from an EMBL/GenBank/DDBJ whole genome shotgun (WGS) entry which is preliminary data.</text>
</comment>
<evidence type="ECO:0000313" key="1">
    <source>
        <dbReference type="EMBL" id="MDP9847134.1"/>
    </source>
</evidence>
<gene>
    <name evidence="1" type="ORF">J2853_006345</name>
</gene>
<dbReference type="Pfam" id="PF05096">
    <property type="entry name" value="Glu_cyclase_2"/>
    <property type="match status" value="1"/>
</dbReference>
<dbReference type="SUPFAM" id="SSF63829">
    <property type="entry name" value="Calcium-dependent phosphotriesterase"/>
    <property type="match status" value="1"/>
</dbReference>
<dbReference type="PANTHER" id="PTHR31270:SF1">
    <property type="entry name" value="GLUTAMINYL-PEPTIDE CYCLOTRANSFERASE"/>
    <property type="match status" value="1"/>
</dbReference>
<dbReference type="RefSeq" id="WP_307564156.1">
    <property type="nucleotide sequence ID" value="NZ_JAUSQU010000001.1"/>
</dbReference>
<keyword evidence="2" id="KW-1185">Reference proteome</keyword>
<dbReference type="EMBL" id="JAUSQU010000001">
    <property type="protein sequence ID" value="MDP9847134.1"/>
    <property type="molecule type" value="Genomic_DNA"/>
</dbReference>
<dbReference type="PANTHER" id="PTHR31270">
    <property type="entry name" value="GLUTAMINYL-PEPTIDE CYCLOTRANSFERASE"/>
    <property type="match status" value="1"/>
</dbReference>
<sequence length="282" mass="30319">MGRVMSVAVGAVALLLLDGHRACPPRAEDASAVSSTGRPPVERLRVEVLQVLPHDPRASTQGLEMAEGRLYESTGGYGESTITAGPAGKAPTVRAELSPRLFGEGVTVLGPTLWQLTWSEGVAIERDSRTLAERRRVPYAGEGWGLCHQRRNNRLVMSDGSARLVFRDPVTFASTGTLTVTEYGDAVPQLNELECTGSDTVYANVYWTNRIVRIDTGTGTVTGSINAAGLLTPLERRKAGVLNGIAAIPGTDEFLLTGKLWPKMFRVRFVPDSGTRSSGDRL</sequence>
<evidence type="ECO:0000313" key="2">
    <source>
        <dbReference type="Proteomes" id="UP001225356"/>
    </source>
</evidence>
<organism evidence="1 2">
    <name type="scientific">Streptosporangium lutulentum</name>
    <dbReference type="NCBI Taxonomy" id="1461250"/>
    <lineage>
        <taxon>Bacteria</taxon>
        <taxon>Bacillati</taxon>
        <taxon>Actinomycetota</taxon>
        <taxon>Actinomycetes</taxon>
        <taxon>Streptosporangiales</taxon>
        <taxon>Streptosporangiaceae</taxon>
        <taxon>Streptosporangium</taxon>
    </lineage>
</organism>
<dbReference type="InterPro" id="IPR007788">
    <property type="entry name" value="QCT"/>
</dbReference>